<dbReference type="SUPFAM" id="SSF109998">
    <property type="entry name" value="Triger factor/SurA peptide-binding domain-like"/>
    <property type="match status" value="1"/>
</dbReference>
<name>A0A919S0E7_9CLOT</name>
<dbReference type="SUPFAM" id="SSF54534">
    <property type="entry name" value="FKBP-like"/>
    <property type="match status" value="1"/>
</dbReference>
<dbReference type="EMBL" id="BOPZ01000005">
    <property type="protein sequence ID" value="GIM28313.1"/>
    <property type="molecule type" value="Genomic_DNA"/>
</dbReference>
<dbReference type="InterPro" id="IPR027304">
    <property type="entry name" value="Trigger_fact/SurA_dom_sf"/>
</dbReference>
<dbReference type="GO" id="GO:0003755">
    <property type="term" value="F:peptidyl-prolyl cis-trans isomerase activity"/>
    <property type="evidence" value="ECO:0007669"/>
    <property type="project" value="UniProtKB-KW"/>
</dbReference>
<reference evidence="3" key="1">
    <citation type="submission" date="2021-03" db="EMBL/GenBank/DDBJ databases">
        <title>Taxonomic study of Clostridium polyendosporum from meadow-gley soil under rice.</title>
        <authorList>
            <person name="Kobayashi H."/>
            <person name="Tanizawa Y."/>
            <person name="Yagura M."/>
        </authorList>
    </citation>
    <scope>NUCLEOTIDE SEQUENCE</scope>
    <source>
        <strain evidence="3">JCM 30710</strain>
    </source>
</reference>
<keyword evidence="1 3" id="KW-0413">Isomerase</keyword>
<protein>
    <submittedName>
        <fullName evidence="3">Peptidylprolyl isomerase</fullName>
    </submittedName>
</protein>
<dbReference type="RefSeq" id="WP_212903046.1">
    <property type="nucleotide sequence ID" value="NZ_BOPZ01000005.1"/>
</dbReference>
<dbReference type="Gene3D" id="3.10.50.40">
    <property type="match status" value="1"/>
</dbReference>
<dbReference type="InterPro" id="IPR023058">
    <property type="entry name" value="PPIase_PpiC_CS"/>
</dbReference>
<dbReference type="Proteomes" id="UP000679179">
    <property type="component" value="Unassembled WGS sequence"/>
</dbReference>
<comment type="caution">
    <text evidence="3">The sequence shown here is derived from an EMBL/GenBank/DDBJ whole genome shotgun (WGS) entry which is preliminary data.</text>
</comment>
<evidence type="ECO:0000313" key="4">
    <source>
        <dbReference type="Proteomes" id="UP000679179"/>
    </source>
</evidence>
<dbReference type="PROSITE" id="PS50198">
    <property type="entry name" value="PPIC_PPIASE_2"/>
    <property type="match status" value="1"/>
</dbReference>
<dbReference type="AlphaFoldDB" id="A0A919S0E7"/>
<dbReference type="PANTHER" id="PTHR47245">
    <property type="entry name" value="PEPTIDYLPROLYL ISOMERASE"/>
    <property type="match status" value="1"/>
</dbReference>
<dbReference type="PROSITE" id="PS01096">
    <property type="entry name" value="PPIC_PPIASE_1"/>
    <property type="match status" value="1"/>
</dbReference>
<dbReference type="Pfam" id="PF00639">
    <property type="entry name" value="Rotamase"/>
    <property type="match status" value="1"/>
</dbReference>
<proteinExistence type="predicted"/>
<accession>A0A919S0E7</accession>
<feature type="domain" description="PpiC" evidence="2">
    <location>
        <begin position="113"/>
        <end position="203"/>
    </location>
</feature>
<evidence type="ECO:0000259" key="2">
    <source>
        <dbReference type="PROSITE" id="PS50198"/>
    </source>
</evidence>
<evidence type="ECO:0000256" key="1">
    <source>
        <dbReference type="PROSITE-ProRule" id="PRU00278"/>
    </source>
</evidence>
<dbReference type="InterPro" id="IPR050245">
    <property type="entry name" value="PrsA_foldase"/>
</dbReference>
<keyword evidence="1" id="KW-0697">Rotamase</keyword>
<dbReference type="InterPro" id="IPR000297">
    <property type="entry name" value="PPIase_PpiC"/>
</dbReference>
<organism evidence="3 4">
    <name type="scientific">Clostridium polyendosporum</name>
    <dbReference type="NCBI Taxonomy" id="69208"/>
    <lineage>
        <taxon>Bacteria</taxon>
        <taxon>Bacillati</taxon>
        <taxon>Bacillota</taxon>
        <taxon>Clostridia</taxon>
        <taxon>Eubacteriales</taxon>
        <taxon>Clostridiaceae</taxon>
        <taxon>Clostridium</taxon>
    </lineage>
</organism>
<gene>
    <name evidence="3" type="ORF">CPJCM30710_09790</name>
</gene>
<sequence>MEDKVLAVVGGQEITEKELNDLIEKYPENRRGFFNTEKGKKQLLGQVIDFELIYQFGKKNGFENSKEYIEQVEKLKKEMLTQMIINKTLAEVTVTDEEALTYYNANKDTFSEPETVSAKHILVDSEENCNEIRKEILDEKITFEEAAAKYSTCPSGAEGGNLGAFSKGMMVPEFEKAAFELAIGELSEAVKTQFGYHLIKVELKNPASIKSFDEVKSTVVNQLVQERQQKKYLDFVKELAEQYGVDRKI</sequence>
<keyword evidence="4" id="KW-1185">Reference proteome</keyword>
<dbReference type="InterPro" id="IPR046357">
    <property type="entry name" value="PPIase_dom_sf"/>
</dbReference>
<dbReference type="Gene3D" id="1.10.8.1040">
    <property type="match status" value="1"/>
</dbReference>
<dbReference type="PANTHER" id="PTHR47245:SF2">
    <property type="entry name" value="PEPTIDYL-PROLYL CIS-TRANS ISOMERASE HP_0175-RELATED"/>
    <property type="match status" value="1"/>
</dbReference>
<evidence type="ECO:0000313" key="3">
    <source>
        <dbReference type="EMBL" id="GIM28313.1"/>
    </source>
</evidence>